<dbReference type="GO" id="GO:0005525">
    <property type="term" value="F:GTP binding"/>
    <property type="evidence" value="ECO:0007669"/>
    <property type="project" value="UniProtKB-KW"/>
</dbReference>
<dbReference type="GO" id="GO:0016787">
    <property type="term" value="F:hydrolase activity"/>
    <property type="evidence" value="ECO:0007669"/>
    <property type="project" value="UniProtKB-KW"/>
</dbReference>
<gene>
    <name evidence="6" type="ORF">FSP39_003758</name>
</gene>
<dbReference type="Pfam" id="PF05049">
    <property type="entry name" value="IIGP"/>
    <property type="match status" value="1"/>
</dbReference>
<dbReference type="Gene3D" id="3.40.50.300">
    <property type="entry name" value="P-loop containing nucleotide triphosphate hydrolases"/>
    <property type="match status" value="1"/>
</dbReference>
<evidence type="ECO:0000259" key="5">
    <source>
        <dbReference type="PROSITE" id="PS51716"/>
    </source>
</evidence>
<dbReference type="InterPro" id="IPR051515">
    <property type="entry name" value="IRG"/>
</dbReference>
<keyword evidence="7" id="KW-1185">Reference proteome</keyword>
<keyword evidence="4" id="KW-0342">GTP-binding</keyword>
<keyword evidence="2" id="KW-0547">Nucleotide-binding</keyword>
<comment type="similarity">
    <text evidence="1">Belongs to the TRAFAC class dynamin-like GTPase superfamily. IRG family.</text>
</comment>
<dbReference type="InterPro" id="IPR007743">
    <property type="entry name" value="Immunity-related_GTPase-like"/>
</dbReference>
<dbReference type="PROSITE" id="PS51716">
    <property type="entry name" value="G_IRG"/>
    <property type="match status" value="1"/>
</dbReference>
<evidence type="ECO:0000313" key="6">
    <source>
        <dbReference type="EMBL" id="KAK3083828.1"/>
    </source>
</evidence>
<dbReference type="PANTHER" id="PTHR32341:SF10">
    <property type="entry name" value="INTERFERON-INDUCIBLE GTPASE 5"/>
    <property type="match status" value="1"/>
</dbReference>
<dbReference type="SUPFAM" id="SSF52540">
    <property type="entry name" value="P-loop containing nucleoside triphosphate hydrolases"/>
    <property type="match status" value="1"/>
</dbReference>
<dbReference type="InterPro" id="IPR030385">
    <property type="entry name" value="G_IRG_dom"/>
</dbReference>
<dbReference type="EMBL" id="VSWD01000013">
    <property type="protein sequence ID" value="KAK3083828.1"/>
    <property type="molecule type" value="Genomic_DNA"/>
</dbReference>
<reference evidence="6" key="1">
    <citation type="submission" date="2019-08" db="EMBL/GenBank/DDBJ databases">
        <title>The improved chromosome-level genome for the pearl oyster Pinctada fucata martensii using PacBio sequencing and Hi-C.</title>
        <authorList>
            <person name="Zheng Z."/>
        </authorList>
    </citation>
    <scope>NUCLEOTIDE SEQUENCE</scope>
    <source>
        <strain evidence="6">ZZ-2019</strain>
        <tissue evidence="6">Adductor muscle</tissue>
    </source>
</reference>
<name>A0AA89BVC6_PINIB</name>
<dbReference type="Proteomes" id="UP001186944">
    <property type="component" value="Unassembled WGS sequence"/>
</dbReference>
<accession>A0AA89BVC6</accession>
<dbReference type="GO" id="GO:0016020">
    <property type="term" value="C:membrane"/>
    <property type="evidence" value="ECO:0007669"/>
    <property type="project" value="InterPro"/>
</dbReference>
<evidence type="ECO:0000256" key="2">
    <source>
        <dbReference type="ARBA" id="ARBA00022741"/>
    </source>
</evidence>
<evidence type="ECO:0000256" key="4">
    <source>
        <dbReference type="ARBA" id="ARBA00023134"/>
    </source>
</evidence>
<evidence type="ECO:0000313" key="7">
    <source>
        <dbReference type="Proteomes" id="UP001186944"/>
    </source>
</evidence>
<dbReference type="PANTHER" id="PTHR32341">
    <property type="entry name" value="INTERFERON-INDUCIBLE GTPASE"/>
    <property type="match status" value="1"/>
</dbReference>
<evidence type="ECO:0000256" key="1">
    <source>
        <dbReference type="ARBA" id="ARBA00005429"/>
    </source>
</evidence>
<dbReference type="InterPro" id="IPR027417">
    <property type="entry name" value="P-loop_NTPase"/>
</dbReference>
<protein>
    <recommendedName>
        <fullName evidence="5">IRG-type G domain-containing protein</fullName>
    </recommendedName>
</protein>
<sequence length="374" mass="42481">MKSDTRDHIQEKRYDQLKQTLDEWMKCCILIVITGSVGVGKSSFINNMLGLPDEDCRNAETGIGDTTQKPKLYSDPCNGKMLFLDVPGFGSLTNECDEKYLKEIHAAEADFFLIFYGTTISKKEIWLIEKLQEMKKKFALVRTRADDFKNMKKKSVEEWINEAKTKCHNDLQKNNIANVKVFIISNIDPDIGEFHNLFTFMGESMSDVQRSAILHYTKVFTDEIIEGKKKQLLSRTWLIAGAMTLNSSFPLPLLKMIVHDPLLKKEVQLYRETFGLEDDVLEHIPKESIEKLDISMSPHVKGIASAFRLIGMVSTATALILGPPSVVFLDGLIEPVVTVTQYVVYVKDLRGIVKQLAAVAKRARNRHLNHLINE</sequence>
<dbReference type="AlphaFoldDB" id="A0AA89BVC6"/>
<evidence type="ECO:0000256" key="3">
    <source>
        <dbReference type="ARBA" id="ARBA00022801"/>
    </source>
</evidence>
<proteinExistence type="inferred from homology"/>
<keyword evidence="3" id="KW-0378">Hydrolase</keyword>
<feature type="domain" description="IRG-type G" evidence="5">
    <location>
        <begin position="27"/>
        <end position="204"/>
    </location>
</feature>
<organism evidence="6 7">
    <name type="scientific">Pinctada imbricata</name>
    <name type="common">Atlantic pearl-oyster</name>
    <name type="synonym">Pinctada martensii</name>
    <dbReference type="NCBI Taxonomy" id="66713"/>
    <lineage>
        <taxon>Eukaryota</taxon>
        <taxon>Metazoa</taxon>
        <taxon>Spiralia</taxon>
        <taxon>Lophotrochozoa</taxon>
        <taxon>Mollusca</taxon>
        <taxon>Bivalvia</taxon>
        <taxon>Autobranchia</taxon>
        <taxon>Pteriomorphia</taxon>
        <taxon>Pterioida</taxon>
        <taxon>Pterioidea</taxon>
        <taxon>Pteriidae</taxon>
        <taxon>Pinctada</taxon>
    </lineage>
</organism>
<comment type="caution">
    <text evidence="6">The sequence shown here is derived from an EMBL/GenBank/DDBJ whole genome shotgun (WGS) entry which is preliminary data.</text>
</comment>